<dbReference type="Proteomes" id="UP000464495">
    <property type="component" value="Chromosome"/>
</dbReference>
<keyword evidence="2" id="KW-0479">Metal-binding</keyword>
<keyword evidence="3" id="KW-0862">Zinc</keyword>
<dbReference type="EMBL" id="CP046620">
    <property type="protein sequence ID" value="QHQ33815.1"/>
    <property type="molecule type" value="Genomic_DNA"/>
</dbReference>
<dbReference type="Gene3D" id="3.90.1590.10">
    <property type="entry name" value="glutathione-dependent formaldehyde- activating enzyme (gfa)"/>
    <property type="match status" value="1"/>
</dbReference>
<keyword evidence="4" id="KW-0456">Lyase</keyword>
<gene>
    <name evidence="6" type="ORF">GO499_00790</name>
</gene>
<name>A0A6P1SWA9_9RHOB</name>
<dbReference type="Pfam" id="PF04828">
    <property type="entry name" value="GFA"/>
    <property type="match status" value="1"/>
</dbReference>
<evidence type="ECO:0000259" key="5">
    <source>
        <dbReference type="Pfam" id="PF04828"/>
    </source>
</evidence>
<dbReference type="KEGG" id="amaq:GO499_00790"/>
<evidence type="ECO:0000256" key="4">
    <source>
        <dbReference type="ARBA" id="ARBA00023239"/>
    </source>
</evidence>
<reference evidence="6 7" key="1">
    <citation type="submission" date="2019-12" db="EMBL/GenBank/DDBJ databases">
        <title>Complete genome sequence of Algicella marina strain 9Alg 56(T) isolated from the red alga Tichocarpus crinitus.</title>
        <authorList>
            <person name="Kim S.-G."/>
            <person name="Nedashkovskaya O.I."/>
        </authorList>
    </citation>
    <scope>NUCLEOTIDE SEQUENCE [LARGE SCALE GENOMIC DNA]</scope>
    <source>
        <strain evidence="6 7">9Alg 56</strain>
    </source>
</reference>
<evidence type="ECO:0000313" key="7">
    <source>
        <dbReference type="Proteomes" id="UP000464495"/>
    </source>
</evidence>
<dbReference type="InterPro" id="IPR006913">
    <property type="entry name" value="CENP-V/GFA"/>
</dbReference>
<dbReference type="InterPro" id="IPR011057">
    <property type="entry name" value="Mss4-like_sf"/>
</dbReference>
<protein>
    <recommendedName>
        <fullName evidence="5">CENP-V/GFA domain-containing protein</fullName>
    </recommendedName>
</protein>
<evidence type="ECO:0000313" key="6">
    <source>
        <dbReference type="EMBL" id="QHQ33815.1"/>
    </source>
</evidence>
<comment type="similarity">
    <text evidence="1">Belongs to the Gfa family.</text>
</comment>
<dbReference type="PANTHER" id="PTHR33337:SF40">
    <property type="entry name" value="CENP-V_GFA DOMAIN-CONTAINING PROTEIN-RELATED"/>
    <property type="match status" value="1"/>
</dbReference>
<accession>A0A6P1SWA9</accession>
<evidence type="ECO:0000256" key="2">
    <source>
        <dbReference type="ARBA" id="ARBA00022723"/>
    </source>
</evidence>
<organism evidence="6 7">
    <name type="scientific">Algicella marina</name>
    <dbReference type="NCBI Taxonomy" id="2683284"/>
    <lineage>
        <taxon>Bacteria</taxon>
        <taxon>Pseudomonadati</taxon>
        <taxon>Pseudomonadota</taxon>
        <taxon>Alphaproteobacteria</taxon>
        <taxon>Rhodobacterales</taxon>
        <taxon>Paracoccaceae</taxon>
        <taxon>Algicella</taxon>
    </lineage>
</organism>
<evidence type="ECO:0000256" key="3">
    <source>
        <dbReference type="ARBA" id="ARBA00022833"/>
    </source>
</evidence>
<evidence type="ECO:0000256" key="1">
    <source>
        <dbReference type="ARBA" id="ARBA00005495"/>
    </source>
</evidence>
<sequence length="144" mass="15903">MPDYNGGCDHVHTHASAEPIDNHVCHCNVCKNVTGQQTTHVAFFKYGDLEIDHPEKLARQPFNAENPGGPLELCTCSECGAAIMLDDKEKRIRVAVPNVMGYSGPFPEASYHAFYDDSKGYSKPDDGRPVYDSLRPDFTWPASA</sequence>
<keyword evidence="7" id="KW-1185">Reference proteome</keyword>
<dbReference type="GO" id="GO:0016846">
    <property type="term" value="F:carbon-sulfur lyase activity"/>
    <property type="evidence" value="ECO:0007669"/>
    <property type="project" value="InterPro"/>
</dbReference>
<dbReference type="GO" id="GO:0046872">
    <property type="term" value="F:metal ion binding"/>
    <property type="evidence" value="ECO:0007669"/>
    <property type="project" value="UniProtKB-KW"/>
</dbReference>
<dbReference type="SUPFAM" id="SSF51316">
    <property type="entry name" value="Mss4-like"/>
    <property type="match status" value="1"/>
</dbReference>
<feature type="domain" description="CENP-V/GFA" evidence="5">
    <location>
        <begin position="8"/>
        <end position="96"/>
    </location>
</feature>
<dbReference type="AlphaFoldDB" id="A0A6P1SWA9"/>
<dbReference type="PANTHER" id="PTHR33337">
    <property type="entry name" value="GFA DOMAIN-CONTAINING PROTEIN"/>
    <property type="match status" value="1"/>
</dbReference>
<proteinExistence type="inferred from homology"/>
<dbReference type="RefSeq" id="WP_161860386.1">
    <property type="nucleotide sequence ID" value="NZ_CP046620.1"/>
</dbReference>